<keyword evidence="1" id="KW-0732">Signal</keyword>
<accession>A0A133PR11</accession>
<dbReference type="Proteomes" id="UP000070174">
    <property type="component" value="Unassembled WGS sequence"/>
</dbReference>
<dbReference type="EMBL" id="LRQE01000021">
    <property type="protein sequence ID" value="KXA31080.1"/>
    <property type="molecule type" value="Genomic_DNA"/>
</dbReference>
<reference evidence="2 3" key="1">
    <citation type="submission" date="2016-01" db="EMBL/GenBank/DDBJ databases">
        <authorList>
            <person name="Oliw E.H."/>
        </authorList>
    </citation>
    <scope>NUCLEOTIDE SEQUENCE [LARGE SCALE GENOMIC DNA]</scope>
    <source>
        <strain evidence="2 3">CMW7756A</strain>
    </source>
</reference>
<feature type="chain" id="PRO_5007458430" description="Lipoprotein" evidence="1">
    <location>
        <begin position="31"/>
        <end position="161"/>
    </location>
</feature>
<proteinExistence type="predicted"/>
<evidence type="ECO:0000313" key="3">
    <source>
        <dbReference type="Proteomes" id="UP000070174"/>
    </source>
</evidence>
<comment type="caution">
    <text evidence="2">The sequence shown here is derived from an EMBL/GenBank/DDBJ whole genome shotgun (WGS) entry which is preliminary data.</text>
</comment>
<gene>
    <name evidence="2" type="ORF">HMPREF3229_00680</name>
</gene>
<evidence type="ECO:0000256" key="1">
    <source>
        <dbReference type="SAM" id="SignalP"/>
    </source>
</evidence>
<dbReference type="PROSITE" id="PS51257">
    <property type="entry name" value="PROKAR_LIPOPROTEIN"/>
    <property type="match status" value="1"/>
</dbReference>
<protein>
    <recommendedName>
        <fullName evidence="4">Lipoprotein</fullName>
    </recommendedName>
</protein>
<sequence>MKRNLKRKISSIVLVGVLALGLAACSKANAADYSTGMVSYEEIQNEFAQTCKNLTWPEGYEVPKEIDEKKDGSVYQKGFGNTRASMYWEAAWEKEWLNTYKTDPERAEKALRELEKAKKMPYMSEASCDDATREYFAKMLEKAKKGDPTGIEENIKLNAPE</sequence>
<dbReference type="AlphaFoldDB" id="A0A133PR11"/>
<evidence type="ECO:0000313" key="2">
    <source>
        <dbReference type="EMBL" id="KXA31080.1"/>
    </source>
</evidence>
<name>A0A133PR11_9FIRM</name>
<evidence type="ECO:0008006" key="4">
    <source>
        <dbReference type="Google" id="ProtNLM"/>
    </source>
</evidence>
<organism evidence="2">
    <name type="scientific">Peptoniphilus harei</name>
    <dbReference type="NCBI Taxonomy" id="54005"/>
    <lineage>
        <taxon>Bacteria</taxon>
        <taxon>Bacillati</taxon>
        <taxon>Bacillota</taxon>
        <taxon>Tissierellia</taxon>
        <taxon>Tissierellales</taxon>
        <taxon>Peptoniphilaceae</taxon>
        <taxon>Peptoniphilus</taxon>
    </lineage>
</organism>
<dbReference type="PATRIC" id="fig|54005.3.peg.668"/>
<feature type="signal peptide" evidence="1">
    <location>
        <begin position="1"/>
        <end position="30"/>
    </location>
</feature>
<dbReference type="RefSeq" id="WP_060799901.1">
    <property type="nucleotide sequence ID" value="NZ_JASOSC010000002.1"/>
</dbReference>